<keyword evidence="3" id="KW-1185">Reference proteome</keyword>
<reference evidence="2 3" key="1">
    <citation type="submission" date="2019-07" db="EMBL/GenBank/DDBJ databases">
        <title>Whole genome shotgun sequence of Cellulomonas aerilata NBRC 106308.</title>
        <authorList>
            <person name="Hosoyama A."/>
            <person name="Uohara A."/>
            <person name="Ohji S."/>
            <person name="Ichikawa N."/>
        </authorList>
    </citation>
    <scope>NUCLEOTIDE SEQUENCE [LARGE SCALE GENOMIC DNA]</scope>
    <source>
        <strain evidence="2 3">NBRC 106308</strain>
    </source>
</reference>
<sequence>MPHLRLRARASALPREPFCLATIGAQVMSNNSSWPSYMGLRGNEVPPPSQVPKVSGAPWGCLVVPAVIAMFLATLAGVGWWRDANERSNIAAGPSSEHPLSSADLAALGVLEAPLTGAGAVIQCWNSGGYVTLQIRTPDGAGGAMYAVNRAAAEVDQWLSLDDLLDVRAGGSLPDPADGHDPFAVAGEHSLVAHGRSVCNDQLTR</sequence>
<evidence type="ECO:0000256" key="1">
    <source>
        <dbReference type="SAM" id="Phobius"/>
    </source>
</evidence>
<evidence type="ECO:0000313" key="3">
    <source>
        <dbReference type="Proteomes" id="UP000321181"/>
    </source>
</evidence>
<name>A0A512D7Z0_9CELL</name>
<organism evidence="2 3">
    <name type="scientific">Cellulomonas aerilata</name>
    <dbReference type="NCBI Taxonomy" id="515326"/>
    <lineage>
        <taxon>Bacteria</taxon>
        <taxon>Bacillati</taxon>
        <taxon>Actinomycetota</taxon>
        <taxon>Actinomycetes</taxon>
        <taxon>Micrococcales</taxon>
        <taxon>Cellulomonadaceae</taxon>
        <taxon>Cellulomonas</taxon>
    </lineage>
</organism>
<keyword evidence="1" id="KW-0472">Membrane</keyword>
<protein>
    <submittedName>
        <fullName evidence="2">Uncharacterized protein</fullName>
    </submittedName>
</protein>
<dbReference type="AlphaFoldDB" id="A0A512D7Z0"/>
<gene>
    <name evidence="2" type="ORF">CAE01nite_03210</name>
</gene>
<comment type="caution">
    <text evidence="2">The sequence shown here is derived from an EMBL/GenBank/DDBJ whole genome shotgun (WGS) entry which is preliminary data.</text>
</comment>
<proteinExistence type="predicted"/>
<accession>A0A512D7Z0</accession>
<evidence type="ECO:0000313" key="2">
    <source>
        <dbReference type="EMBL" id="GEO32596.1"/>
    </source>
</evidence>
<feature type="transmembrane region" description="Helical" evidence="1">
    <location>
        <begin position="57"/>
        <end position="81"/>
    </location>
</feature>
<dbReference type="EMBL" id="BJYY01000001">
    <property type="protein sequence ID" value="GEO32596.1"/>
    <property type="molecule type" value="Genomic_DNA"/>
</dbReference>
<dbReference type="Proteomes" id="UP000321181">
    <property type="component" value="Unassembled WGS sequence"/>
</dbReference>
<keyword evidence="1" id="KW-0812">Transmembrane</keyword>
<keyword evidence="1" id="KW-1133">Transmembrane helix</keyword>